<accession>A0A4R1HI28</accession>
<dbReference type="PROSITE" id="PS50110">
    <property type="entry name" value="RESPONSE_REGULATORY"/>
    <property type="match status" value="1"/>
</dbReference>
<dbReference type="Proteomes" id="UP000295560">
    <property type="component" value="Unassembled WGS sequence"/>
</dbReference>
<keyword evidence="2" id="KW-0597">Phosphoprotein</keyword>
<proteinExistence type="predicted"/>
<name>A0A4R1HI28_PSEEN</name>
<gene>
    <name evidence="5" type="ORF">EV378_5424</name>
</gene>
<dbReference type="GO" id="GO:0003677">
    <property type="term" value="F:DNA binding"/>
    <property type="evidence" value="ECO:0007669"/>
    <property type="project" value="UniProtKB-KW"/>
</dbReference>
<evidence type="ECO:0000256" key="1">
    <source>
        <dbReference type="ARBA" id="ARBA00023125"/>
    </source>
</evidence>
<evidence type="ECO:0000313" key="6">
    <source>
        <dbReference type="Proteomes" id="UP000295560"/>
    </source>
</evidence>
<dbReference type="InterPro" id="IPR011006">
    <property type="entry name" value="CheY-like_superfamily"/>
</dbReference>
<sequence>MIVAAHTGPVCSAGRDIEESRGGSASDQGARDGIWATDDEPAASTRLLVFSRSTLVRCGLRFLLRTQDAIDVIAEAATTSELVRLCADLRPAIVLIDLTGEGERPLGPQMLAGLRRRQPRMRAIVIVGPQTREETNALVATGVAGVVGIDASPSAMVAAVTEVGADRGYFDRTSGRTFDGDPTQDDYDGSAPPLSPRECQVTRIRVRWQ</sequence>
<organism evidence="5 6">
    <name type="scientific">Pseudonocardia endophytica</name>
    <dbReference type="NCBI Taxonomy" id="401976"/>
    <lineage>
        <taxon>Bacteria</taxon>
        <taxon>Bacillati</taxon>
        <taxon>Actinomycetota</taxon>
        <taxon>Actinomycetes</taxon>
        <taxon>Pseudonocardiales</taxon>
        <taxon>Pseudonocardiaceae</taxon>
        <taxon>Pseudonocardia</taxon>
    </lineage>
</organism>
<keyword evidence="6" id="KW-1185">Reference proteome</keyword>
<feature type="modified residue" description="4-aspartylphosphate" evidence="2">
    <location>
        <position position="97"/>
    </location>
</feature>
<dbReference type="InterPro" id="IPR039420">
    <property type="entry name" value="WalR-like"/>
</dbReference>
<dbReference type="GO" id="GO:0000160">
    <property type="term" value="P:phosphorelay signal transduction system"/>
    <property type="evidence" value="ECO:0007669"/>
    <property type="project" value="InterPro"/>
</dbReference>
<keyword evidence="1 5" id="KW-0238">DNA-binding</keyword>
<evidence type="ECO:0000256" key="2">
    <source>
        <dbReference type="PROSITE-ProRule" id="PRU00169"/>
    </source>
</evidence>
<dbReference type="Gene3D" id="3.40.50.2300">
    <property type="match status" value="1"/>
</dbReference>
<evidence type="ECO:0000256" key="3">
    <source>
        <dbReference type="SAM" id="MobiDB-lite"/>
    </source>
</evidence>
<dbReference type="PANTHER" id="PTHR43214:SF43">
    <property type="entry name" value="TWO-COMPONENT RESPONSE REGULATOR"/>
    <property type="match status" value="1"/>
</dbReference>
<evidence type="ECO:0000259" key="4">
    <source>
        <dbReference type="PROSITE" id="PS50110"/>
    </source>
</evidence>
<feature type="region of interest" description="Disordered" evidence="3">
    <location>
        <begin position="172"/>
        <end position="196"/>
    </location>
</feature>
<feature type="region of interest" description="Disordered" evidence="3">
    <location>
        <begin position="13"/>
        <end position="33"/>
    </location>
</feature>
<reference evidence="5 6" key="1">
    <citation type="submission" date="2019-03" db="EMBL/GenBank/DDBJ databases">
        <title>Sequencing the genomes of 1000 actinobacteria strains.</title>
        <authorList>
            <person name="Klenk H.-P."/>
        </authorList>
    </citation>
    <scope>NUCLEOTIDE SEQUENCE [LARGE SCALE GENOMIC DNA]</scope>
    <source>
        <strain evidence="5 6">DSM 44969</strain>
    </source>
</reference>
<feature type="domain" description="Response regulatory" evidence="4">
    <location>
        <begin position="46"/>
        <end position="164"/>
    </location>
</feature>
<comment type="caution">
    <text evidence="5">The sequence shown here is derived from an EMBL/GenBank/DDBJ whole genome shotgun (WGS) entry which is preliminary data.</text>
</comment>
<evidence type="ECO:0000313" key="5">
    <source>
        <dbReference type="EMBL" id="TCK21438.1"/>
    </source>
</evidence>
<dbReference type="EMBL" id="SMFZ01000002">
    <property type="protein sequence ID" value="TCK21438.1"/>
    <property type="molecule type" value="Genomic_DNA"/>
</dbReference>
<dbReference type="AlphaFoldDB" id="A0A4R1HI28"/>
<dbReference type="SUPFAM" id="SSF52172">
    <property type="entry name" value="CheY-like"/>
    <property type="match status" value="1"/>
</dbReference>
<dbReference type="InterPro" id="IPR001789">
    <property type="entry name" value="Sig_transdc_resp-reg_receiver"/>
</dbReference>
<protein>
    <submittedName>
        <fullName evidence="5">DNA-binding NarL/FixJ family response regulator</fullName>
    </submittedName>
</protein>
<dbReference type="PANTHER" id="PTHR43214">
    <property type="entry name" value="TWO-COMPONENT RESPONSE REGULATOR"/>
    <property type="match status" value="1"/>
</dbReference>